<reference evidence="1" key="1">
    <citation type="journal article" date="2012" name="Nature">
        <title>The oyster genome reveals stress adaptation and complexity of shell formation.</title>
        <authorList>
            <person name="Zhang G."/>
            <person name="Fang X."/>
            <person name="Guo X."/>
            <person name="Li L."/>
            <person name="Luo R."/>
            <person name="Xu F."/>
            <person name="Yang P."/>
            <person name="Zhang L."/>
            <person name="Wang X."/>
            <person name="Qi H."/>
            <person name="Xiong Z."/>
            <person name="Que H."/>
            <person name="Xie Y."/>
            <person name="Holland P.W."/>
            <person name="Paps J."/>
            <person name="Zhu Y."/>
            <person name="Wu F."/>
            <person name="Chen Y."/>
            <person name="Wang J."/>
            <person name="Peng C."/>
            <person name="Meng J."/>
            <person name="Yang L."/>
            <person name="Liu J."/>
            <person name="Wen B."/>
            <person name="Zhang N."/>
            <person name="Huang Z."/>
            <person name="Zhu Q."/>
            <person name="Feng Y."/>
            <person name="Mount A."/>
            <person name="Hedgecock D."/>
            <person name="Xu Z."/>
            <person name="Liu Y."/>
            <person name="Domazet-Loso T."/>
            <person name="Du Y."/>
            <person name="Sun X."/>
            <person name="Zhang S."/>
            <person name="Liu B."/>
            <person name="Cheng P."/>
            <person name="Jiang X."/>
            <person name="Li J."/>
            <person name="Fan D."/>
            <person name="Wang W."/>
            <person name="Fu W."/>
            <person name="Wang T."/>
            <person name="Wang B."/>
            <person name="Zhang J."/>
            <person name="Peng Z."/>
            <person name="Li Y."/>
            <person name="Li N."/>
            <person name="Wang J."/>
            <person name="Chen M."/>
            <person name="He Y."/>
            <person name="Tan F."/>
            <person name="Song X."/>
            <person name="Zheng Q."/>
            <person name="Huang R."/>
            <person name="Yang H."/>
            <person name="Du X."/>
            <person name="Chen L."/>
            <person name="Yang M."/>
            <person name="Gaffney P.M."/>
            <person name="Wang S."/>
            <person name="Luo L."/>
            <person name="She Z."/>
            <person name="Ming Y."/>
            <person name="Huang W."/>
            <person name="Zhang S."/>
            <person name="Huang B."/>
            <person name="Zhang Y."/>
            <person name="Qu T."/>
            <person name="Ni P."/>
            <person name="Miao G."/>
            <person name="Wang J."/>
            <person name="Wang Q."/>
            <person name="Steinberg C.E."/>
            <person name="Wang H."/>
            <person name="Li N."/>
            <person name="Qian L."/>
            <person name="Zhang G."/>
            <person name="Li Y."/>
            <person name="Yang H."/>
            <person name="Liu X."/>
            <person name="Wang J."/>
            <person name="Yin Y."/>
            <person name="Wang J."/>
        </authorList>
    </citation>
    <scope>NUCLEOTIDE SEQUENCE [LARGE SCALE GENOMIC DNA]</scope>
    <source>
        <strain evidence="1">05x7-T-G4-1.051#20</strain>
    </source>
</reference>
<dbReference type="InParanoid" id="K1QDC5"/>
<dbReference type="HOGENOM" id="CLU_1344440_0_0_1"/>
<protein>
    <submittedName>
        <fullName evidence="1">Uncharacterized protein</fullName>
    </submittedName>
</protein>
<dbReference type="AlphaFoldDB" id="K1QDC5"/>
<evidence type="ECO:0000313" key="1">
    <source>
        <dbReference type="EMBL" id="EKC34927.1"/>
    </source>
</evidence>
<name>K1QDC5_MAGGI</name>
<dbReference type="EMBL" id="JH818816">
    <property type="protein sequence ID" value="EKC34927.1"/>
    <property type="molecule type" value="Genomic_DNA"/>
</dbReference>
<organism evidence="1">
    <name type="scientific">Magallana gigas</name>
    <name type="common">Pacific oyster</name>
    <name type="synonym">Crassostrea gigas</name>
    <dbReference type="NCBI Taxonomy" id="29159"/>
    <lineage>
        <taxon>Eukaryota</taxon>
        <taxon>Metazoa</taxon>
        <taxon>Spiralia</taxon>
        <taxon>Lophotrochozoa</taxon>
        <taxon>Mollusca</taxon>
        <taxon>Bivalvia</taxon>
        <taxon>Autobranchia</taxon>
        <taxon>Pteriomorphia</taxon>
        <taxon>Ostreida</taxon>
        <taxon>Ostreoidea</taxon>
        <taxon>Ostreidae</taxon>
        <taxon>Magallana</taxon>
    </lineage>
</organism>
<accession>K1QDC5</accession>
<sequence length="204" mass="23031">MTETTSGNAYGCDDSMDGVYNILKLTVSDKNDHMQIPNNSSTPLEIQNMTNVKEDTSQMASSVSNLAKTKNHESKLSIHREKKKHKKELLRALDEFKQESTRDRKKLSRLECCENYRVVGNSCEECWPGTYGVDCKDNCPPNFYGKSCSKECGCQACDRVTGCSNATVFIYPHREEYVQMQADPWNAVQTIVSLETPVKTTDAY</sequence>
<proteinExistence type="predicted"/>
<gene>
    <name evidence="1" type="ORF">CGI_10016211</name>
</gene>
<dbReference type="Gene3D" id="2.170.300.10">
    <property type="entry name" value="Tie2 ligand-binding domain superfamily"/>
    <property type="match status" value="1"/>
</dbReference>